<organism evidence="5 6">
    <name type="scientific">Jeotgalibaca porci</name>
    <dbReference type="NCBI Taxonomy" id="1868793"/>
    <lineage>
        <taxon>Bacteria</taxon>
        <taxon>Bacillati</taxon>
        <taxon>Bacillota</taxon>
        <taxon>Bacilli</taxon>
        <taxon>Lactobacillales</taxon>
        <taxon>Carnobacteriaceae</taxon>
        <taxon>Jeotgalibaca</taxon>
    </lineage>
</organism>
<dbReference type="PANTHER" id="PTHR31302:SF31">
    <property type="entry name" value="PHOSPHODIESTERASE YAEI"/>
    <property type="match status" value="1"/>
</dbReference>
<keyword evidence="6" id="KW-1185">Reference proteome</keyword>
<dbReference type="CDD" id="cd07385">
    <property type="entry name" value="MPP_YkuE_C"/>
    <property type="match status" value="1"/>
</dbReference>
<protein>
    <submittedName>
        <fullName evidence="5">Metallophosphoesterase</fullName>
    </submittedName>
</protein>
<reference evidence="5 6" key="1">
    <citation type="journal article" date="2017" name="Int. J. Syst. Evol. Microbiol.">
        <title>Jeotgalibaca porci sp. nov. and Jeotgalibaca arthritidis sp. nov., isolated from pigs, and emended description of the genus Jeotgalibaca.</title>
        <authorList>
            <person name="Zamora L."/>
            <person name="Perez-Sancho M."/>
            <person name="Dominguez L."/>
            <person name="Fernandez-Garayzabal J.F."/>
            <person name="Vela A.I."/>
        </authorList>
    </citation>
    <scope>NUCLEOTIDE SEQUENCE [LARGE SCALE GENOMIC DNA]</scope>
    <source>
        <strain evidence="5 6">CCUG 69148</strain>
    </source>
</reference>
<name>A0A6G7WJC9_9LACT</name>
<evidence type="ECO:0000256" key="2">
    <source>
        <dbReference type="ARBA" id="ARBA00022801"/>
    </source>
</evidence>
<dbReference type="EMBL" id="CP049889">
    <property type="protein sequence ID" value="QIK52384.1"/>
    <property type="molecule type" value="Genomic_DNA"/>
</dbReference>
<dbReference type="GO" id="GO:0008758">
    <property type="term" value="F:UDP-2,3-diacylglucosamine hydrolase activity"/>
    <property type="evidence" value="ECO:0007669"/>
    <property type="project" value="TreeGrafter"/>
</dbReference>
<proteinExistence type="predicted"/>
<dbReference type="SUPFAM" id="SSF56300">
    <property type="entry name" value="Metallo-dependent phosphatases"/>
    <property type="match status" value="1"/>
</dbReference>
<evidence type="ECO:0000256" key="3">
    <source>
        <dbReference type="SAM" id="Phobius"/>
    </source>
</evidence>
<dbReference type="Pfam" id="PF00149">
    <property type="entry name" value="Metallophos"/>
    <property type="match status" value="1"/>
</dbReference>
<dbReference type="AlphaFoldDB" id="A0A6G7WJC9"/>
<feature type="transmembrane region" description="Helical" evidence="3">
    <location>
        <begin position="21"/>
        <end position="37"/>
    </location>
</feature>
<evidence type="ECO:0000313" key="5">
    <source>
        <dbReference type="EMBL" id="QIK52384.1"/>
    </source>
</evidence>
<feature type="domain" description="Calcineurin-like phosphoesterase" evidence="4">
    <location>
        <begin position="59"/>
        <end position="228"/>
    </location>
</feature>
<keyword evidence="2" id="KW-0378">Hydrolase</keyword>
<dbReference type="PANTHER" id="PTHR31302">
    <property type="entry name" value="TRANSMEMBRANE PROTEIN WITH METALLOPHOSPHOESTERASE DOMAIN-RELATED"/>
    <property type="match status" value="1"/>
</dbReference>
<dbReference type="InterPro" id="IPR051158">
    <property type="entry name" value="Metallophosphoesterase_sf"/>
</dbReference>
<evidence type="ECO:0000259" key="4">
    <source>
        <dbReference type="Pfam" id="PF00149"/>
    </source>
</evidence>
<evidence type="ECO:0000313" key="6">
    <source>
        <dbReference type="Proteomes" id="UP000501830"/>
    </source>
</evidence>
<evidence type="ECO:0000256" key="1">
    <source>
        <dbReference type="ARBA" id="ARBA00022723"/>
    </source>
</evidence>
<dbReference type="InterPro" id="IPR029052">
    <property type="entry name" value="Metallo-depent_PP-like"/>
</dbReference>
<keyword evidence="3" id="KW-0472">Membrane</keyword>
<sequence>MAKRLWLSSKSIRSQNSLWKKILITIVLLIGYIYWGTNALEVNYFTLVDEEIPSEFSGMKIAHVSDLHNKDFGSAMIDKVAVEEPDLIAVTGDLIDSNFPDTAIALEAIEGLRAIAPVYYVTGNHEASRFDLFSELAVQMEAAGVMMMDNRTLTLEKNGQSIHLIGLEDPNFINSALSFEEKYEQMHNKLTELSDPDSFQILLSHRPEEMASYVDENINLVLSGHAHGGQIRLPFIGALVAPGQGFFPKYSIGSYVENETTMIVSRGLGNSGIPFRFMNRPEIIMITLETKE</sequence>
<dbReference type="Proteomes" id="UP000501830">
    <property type="component" value="Chromosome"/>
</dbReference>
<accession>A0A6G7WJC9</accession>
<dbReference type="GO" id="GO:0016020">
    <property type="term" value="C:membrane"/>
    <property type="evidence" value="ECO:0007669"/>
    <property type="project" value="GOC"/>
</dbReference>
<dbReference type="GO" id="GO:0009245">
    <property type="term" value="P:lipid A biosynthetic process"/>
    <property type="evidence" value="ECO:0007669"/>
    <property type="project" value="TreeGrafter"/>
</dbReference>
<dbReference type="InterPro" id="IPR004843">
    <property type="entry name" value="Calcineurin-like_PHP"/>
</dbReference>
<dbReference type="KEGG" id="jpo:G7058_10195"/>
<gene>
    <name evidence="5" type="ORF">G7058_10195</name>
</gene>
<keyword evidence="3" id="KW-1133">Transmembrane helix</keyword>
<dbReference type="GO" id="GO:0046872">
    <property type="term" value="F:metal ion binding"/>
    <property type="evidence" value="ECO:0007669"/>
    <property type="project" value="UniProtKB-KW"/>
</dbReference>
<keyword evidence="3" id="KW-0812">Transmembrane</keyword>
<keyword evidence="1" id="KW-0479">Metal-binding</keyword>
<dbReference type="Gene3D" id="3.60.21.10">
    <property type="match status" value="1"/>
</dbReference>